<evidence type="ECO:0000256" key="2">
    <source>
        <dbReference type="ARBA" id="ARBA00022517"/>
    </source>
</evidence>
<evidence type="ECO:0000256" key="1">
    <source>
        <dbReference type="ARBA" id="ARBA00022490"/>
    </source>
</evidence>
<dbReference type="OrthoDB" id="9796140at2"/>
<dbReference type="GO" id="GO:0005829">
    <property type="term" value="C:cytosol"/>
    <property type="evidence" value="ECO:0007669"/>
    <property type="project" value="TreeGrafter"/>
</dbReference>
<dbReference type="GO" id="GO:0000967">
    <property type="term" value="P:rRNA 5'-end processing"/>
    <property type="evidence" value="ECO:0007669"/>
    <property type="project" value="UniProtKB-UniRule"/>
</dbReference>
<dbReference type="CDD" id="cd16964">
    <property type="entry name" value="YqgF"/>
    <property type="match status" value="1"/>
</dbReference>
<dbReference type="HAMAP" id="MF_00651">
    <property type="entry name" value="Nuclease_YqgF"/>
    <property type="match status" value="1"/>
</dbReference>
<dbReference type="EC" id="3.1.-.-" evidence="5"/>
<dbReference type="Gene3D" id="3.30.420.140">
    <property type="entry name" value="YqgF/RNase H-like domain"/>
    <property type="match status" value="1"/>
</dbReference>
<dbReference type="InterPro" id="IPR006641">
    <property type="entry name" value="YqgF/RNaseH-like_dom"/>
</dbReference>
<dbReference type="InterPro" id="IPR005227">
    <property type="entry name" value="YqgF"/>
</dbReference>
<keyword evidence="8" id="KW-1185">Reference proteome</keyword>
<comment type="subcellular location">
    <subcellularLocation>
        <location evidence="5">Cytoplasm</location>
    </subcellularLocation>
</comment>
<evidence type="ECO:0000256" key="3">
    <source>
        <dbReference type="ARBA" id="ARBA00022722"/>
    </source>
</evidence>
<proteinExistence type="inferred from homology"/>
<keyword evidence="2 5" id="KW-0690">Ribosome biogenesis</keyword>
<dbReference type="SUPFAM" id="SSF53098">
    <property type="entry name" value="Ribonuclease H-like"/>
    <property type="match status" value="1"/>
</dbReference>
<dbReference type="AlphaFoldDB" id="A0A0K6IRR2"/>
<reference evidence="8" key="1">
    <citation type="submission" date="2015-08" db="EMBL/GenBank/DDBJ databases">
        <authorList>
            <person name="Babu N.S."/>
            <person name="Beckwith C.J."/>
            <person name="Beseler K.G."/>
            <person name="Brison A."/>
            <person name="Carone J.V."/>
            <person name="Caskin T.P."/>
            <person name="Diamond M."/>
            <person name="Durham M.E."/>
            <person name="Foxe J.M."/>
            <person name="Go M."/>
            <person name="Henderson B.A."/>
            <person name="Jones I.B."/>
            <person name="McGettigan J.A."/>
            <person name="Micheletti S.J."/>
            <person name="Nasrallah M.E."/>
            <person name="Ortiz D."/>
            <person name="Piller C.R."/>
            <person name="Privatt S.R."/>
            <person name="Schneider S.L."/>
            <person name="Sharp S."/>
            <person name="Smith T.C."/>
            <person name="Stanton J.D."/>
            <person name="Ullery H.E."/>
            <person name="Wilson R.J."/>
            <person name="Serrano M.G."/>
            <person name="Buck G."/>
            <person name="Lee V."/>
            <person name="Wang Y."/>
            <person name="Carvalho R."/>
            <person name="Voegtly L."/>
            <person name="Shi R."/>
            <person name="Duckworth R."/>
            <person name="Johnson A."/>
            <person name="Loviza R."/>
            <person name="Walstead R."/>
            <person name="Shah Z."/>
            <person name="Kiflezghi M."/>
            <person name="Wade K."/>
            <person name="Ball S.L."/>
            <person name="Bradley K.W."/>
            <person name="Asai D.J."/>
            <person name="Bowman C.A."/>
            <person name="Russell D.A."/>
            <person name="Pope W.H."/>
            <person name="Jacobs-Sera D."/>
            <person name="Hendrix R.W."/>
            <person name="Hatfull G.F."/>
        </authorList>
    </citation>
    <scope>NUCLEOTIDE SEQUENCE [LARGE SCALE GENOMIC DNA]</scope>
    <source>
        <strain evidence="8">JCM 19170</strain>
    </source>
</reference>
<dbReference type="Proteomes" id="UP000182108">
    <property type="component" value="Unassembled WGS sequence"/>
</dbReference>
<protein>
    <recommendedName>
        <fullName evidence="5">Putative pre-16S rRNA nuclease</fullName>
        <ecNumber evidence="5">3.1.-.-</ecNumber>
    </recommendedName>
</protein>
<comment type="function">
    <text evidence="5">Could be a nuclease involved in processing of the 5'-end of pre-16S rRNA.</text>
</comment>
<dbReference type="InterPro" id="IPR037027">
    <property type="entry name" value="YqgF/RNaseH-like_dom_sf"/>
</dbReference>
<organism evidence="7 8">
    <name type="scientific">Tepidiphilus thermophilus</name>
    <dbReference type="NCBI Taxonomy" id="876478"/>
    <lineage>
        <taxon>Bacteria</taxon>
        <taxon>Pseudomonadati</taxon>
        <taxon>Pseudomonadota</taxon>
        <taxon>Hydrogenophilia</taxon>
        <taxon>Hydrogenophilales</taxon>
        <taxon>Hydrogenophilaceae</taxon>
        <taxon>Tepidiphilus</taxon>
    </lineage>
</organism>
<evidence type="ECO:0000256" key="5">
    <source>
        <dbReference type="HAMAP-Rule" id="MF_00651"/>
    </source>
</evidence>
<dbReference type="RefSeq" id="WP_055422861.1">
    <property type="nucleotide sequence ID" value="NZ_CYHH01000002.1"/>
</dbReference>
<keyword evidence="1 5" id="KW-0963">Cytoplasm</keyword>
<gene>
    <name evidence="7" type="ORF">Ga0061068_102141</name>
</gene>
<dbReference type="Pfam" id="PF03652">
    <property type="entry name" value="RuvX"/>
    <property type="match status" value="1"/>
</dbReference>
<dbReference type="SMART" id="SM00732">
    <property type="entry name" value="YqgFc"/>
    <property type="match status" value="1"/>
</dbReference>
<evidence type="ECO:0000313" key="8">
    <source>
        <dbReference type="Proteomes" id="UP000182108"/>
    </source>
</evidence>
<keyword evidence="4 5" id="KW-0378">Hydrolase</keyword>
<sequence length="158" mass="17675">MPDTVEAALPRRGTVLAFDYGLTRTGLAQGDLELRLAVPLTTLPSRDEPAFFAAIAALVEEWRPVLLVVGRPGEAQDHEHGRRCERFARRLHGRHRLPVVLVDEAFSSCVAERQLVEVGHRDWRHRKPVRDALAACAILQSYFDGAPWRDAVAPKEPV</sequence>
<evidence type="ECO:0000256" key="4">
    <source>
        <dbReference type="ARBA" id="ARBA00022801"/>
    </source>
</evidence>
<keyword evidence="3 5" id="KW-0540">Nuclease</keyword>
<dbReference type="GO" id="GO:0004518">
    <property type="term" value="F:nuclease activity"/>
    <property type="evidence" value="ECO:0007669"/>
    <property type="project" value="UniProtKB-KW"/>
</dbReference>
<comment type="similarity">
    <text evidence="5">Belongs to the YqgF HJR family.</text>
</comment>
<name>A0A0K6IRR2_9PROT</name>
<feature type="domain" description="YqgF/RNase H-like" evidence="6">
    <location>
        <begin position="13"/>
        <end position="111"/>
    </location>
</feature>
<dbReference type="EMBL" id="CYHH01000002">
    <property type="protein sequence ID" value="CUB05778.1"/>
    <property type="molecule type" value="Genomic_DNA"/>
</dbReference>
<dbReference type="InterPro" id="IPR012337">
    <property type="entry name" value="RNaseH-like_sf"/>
</dbReference>
<dbReference type="PANTHER" id="PTHR33317">
    <property type="entry name" value="POLYNUCLEOTIDYL TRANSFERASE, RIBONUCLEASE H-LIKE SUPERFAMILY PROTEIN"/>
    <property type="match status" value="1"/>
</dbReference>
<evidence type="ECO:0000313" key="7">
    <source>
        <dbReference type="EMBL" id="CUB05778.1"/>
    </source>
</evidence>
<dbReference type="PANTHER" id="PTHR33317:SF4">
    <property type="entry name" value="POLYNUCLEOTIDYL TRANSFERASE, RIBONUCLEASE H-LIKE SUPERFAMILY PROTEIN"/>
    <property type="match status" value="1"/>
</dbReference>
<evidence type="ECO:0000259" key="6">
    <source>
        <dbReference type="SMART" id="SM00732"/>
    </source>
</evidence>
<dbReference type="GO" id="GO:0016788">
    <property type="term" value="F:hydrolase activity, acting on ester bonds"/>
    <property type="evidence" value="ECO:0007669"/>
    <property type="project" value="UniProtKB-UniRule"/>
</dbReference>
<dbReference type="NCBIfam" id="TIGR00250">
    <property type="entry name" value="RNAse_H_YqgF"/>
    <property type="match status" value="1"/>
</dbReference>
<accession>A0A0K6IRR2</accession>